<dbReference type="OrthoDB" id="9781003at2"/>
<dbReference type="KEGG" id="cof:FOZ74_14365"/>
<keyword evidence="1" id="KW-0812">Transmembrane</keyword>
<keyword evidence="3" id="KW-1185">Reference proteome</keyword>
<keyword evidence="1" id="KW-0472">Membrane</keyword>
<keyword evidence="1" id="KW-1133">Transmembrane helix</keyword>
<accession>A0A5B8S0F9</accession>
<dbReference type="AlphaFoldDB" id="A0A5B8S0F9"/>
<feature type="transmembrane region" description="Helical" evidence="1">
    <location>
        <begin position="7"/>
        <end position="28"/>
    </location>
</feature>
<dbReference type="Proteomes" id="UP000321199">
    <property type="component" value="Chromosome"/>
</dbReference>
<protein>
    <submittedName>
        <fullName evidence="2">Hydroxylamine oxidation protein HaoB</fullName>
    </submittedName>
</protein>
<dbReference type="InterPro" id="IPR030891">
    <property type="entry name" value="HaoB_nitrify"/>
</dbReference>
<reference evidence="2 3" key="1">
    <citation type="submission" date="2019-07" db="EMBL/GenBank/DDBJ databases">
        <title>Complete genome sequence of Comamonas sp. NLF 7-7 isolated from livestock.</title>
        <authorList>
            <person name="Kim D.H."/>
            <person name="Kim J.G."/>
        </authorList>
    </citation>
    <scope>NUCLEOTIDE SEQUENCE [LARGE SCALE GENOMIC DNA]</scope>
    <source>
        <strain evidence="2 3">NLF 7-7</strain>
    </source>
</reference>
<proteinExistence type="predicted"/>
<sequence>MTRQRPLVARLAIVGGLVLIAAAALLLWRHASAPPIYHYVVGETLPASDAGALSAYAEAGYTLRRASVQAPERDTPLATLDIAETSAGPLLVNWQARVDDPFLTLAVPPEDVAALAQVLKRHVSGDATVLAWWDSSRQFKTLAGVDVNFASHLGLPLFVPAHWSGSRASVEAIERSFWSSGDAAAAAGERERFRRFGEALVSPEAEGIAALRALAGEGKRVVLVLHWRDVILLGQMFPDKLGVAFQDFGATNDVHGMVRRVHAWLQEHKYTAYGVLQGGGQPLRAIALTDEPSGNTLAARLLPFMGNAQHDVQGATLVYQTGGFSVYEIAPAGDADAAVRQAQEG</sequence>
<organism evidence="2 3">
    <name type="scientific">Comamonas flocculans</name>
    <dbReference type="NCBI Taxonomy" id="2597701"/>
    <lineage>
        <taxon>Bacteria</taxon>
        <taxon>Pseudomonadati</taxon>
        <taxon>Pseudomonadota</taxon>
        <taxon>Betaproteobacteria</taxon>
        <taxon>Burkholderiales</taxon>
        <taxon>Comamonadaceae</taxon>
        <taxon>Comamonas</taxon>
    </lineage>
</organism>
<evidence type="ECO:0000256" key="1">
    <source>
        <dbReference type="SAM" id="Phobius"/>
    </source>
</evidence>
<evidence type="ECO:0000313" key="2">
    <source>
        <dbReference type="EMBL" id="QEA14115.1"/>
    </source>
</evidence>
<evidence type="ECO:0000313" key="3">
    <source>
        <dbReference type="Proteomes" id="UP000321199"/>
    </source>
</evidence>
<dbReference type="NCBIfam" id="TIGR04392">
    <property type="entry name" value="haoB_nitrify"/>
    <property type="match status" value="1"/>
</dbReference>
<gene>
    <name evidence="2" type="primary">haoB</name>
    <name evidence="2" type="ORF">FOZ74_14365</name>
</gene>
<dbReference type="EMBL" id="CP042344">
    <property type="protein sequence ID" value="QEA14115.1"/>
    <property type="molecule type" value="Genomic_DNA"/>
</dbReference>
<dbReference type="RefSeq" id="WP_146913696.1">
    <property type="nucleotide sequence ID" value="NZ_CP042344.1"/>
</dbReference>
<name>A0A5B8S0F9_9BURK</name>